<name>A0A915INN6_ROMCU</name>
<accession>A0A915INN6</accession>
<sequence length="81" mass="8843">MAIGQTFDETRIEGSGLPKNQKLKNGLIIFTKSFCGPIEFPTFLNIRLNDVAIWSSSALNDTPAEFSPTDEIFGGEGTFAE</sequence>
<proteinExistence type="predicted"/>
<protein>
    <submittedName>
        <fullName evidence="3">Uncharacterized protein</fullName>
    </submittedName>
</protein>
<evidence type="ECO:0000256" key="1">
    <source>
        <dbReference type="SAM" id="MobiDB-lite"/>
    </source>
</evidence>
<dbReference type="AlphaFoldDB" id="A0A915INN6"/>
<dbReference type="Proteomes" id="UP000887565">
    <property type="component" value="Unplaced"/>
</dbReference>
<evidence type="ECO:0000313" key="2">
    <source>
        <dbReference type="Proteomes" id="UP000887565"/>
    </source>
</evidence>
<reference evidence="3" key="1">
    <citation type="submission" date="2022-11" db="UniProtKB">
        <authorList>
            <consortium name="WormBaseParasite"/>
        </authorList>
    </citation>
    <scope>IDENTIFICATION</scope>
</reference>
<dbReference type="WBParaSite" id="nRc.2.0.1.t15048-RA">
    <property type="protein sequence ID" value="nRc.2.0.1.t15048-RA"/>
    <property type="gene ID" value="nRc.2.0.1.g15048"/>
</dbReference>
<keyword evidence="2" id="KW-1185">Reference proteome</keyword>
<evidence type="ECO:0000313" key="3">
    <source>
        <dbReference type="WBParaSite" id="nRc.2.0.1.t15048-RA"/>
    </source>
</evidence>
<feature type="region of interest" description="Disordered" evidence="1">
    <location>
        <begin position="1"/>
        <end position="20"/>
    </location>
</feature>
<organism evidence="2 3">
    <name type="scientific">Romanomermis culicivorax</name>
    <name type="common">Nematode worm</name>
    <dbReference type="NCBI Taxonomy" id="13658"/>
    <lineage>
        <taxon>Eukaryota</taxon>
        <taxon>Metazoa</taxon>
        <taxon>Ecdysozoa</taxon>
        <taxon>Nematoda</taxon>
        <taxon>Enoplea</taxon>
        <taxon>Dorylaimia</taxon>
        <taxon>Mermithida</taxon>
        <taxon>Mermithoidea</taxon>
        <taxon>Mermithidae</taxon>
        <taxon>Romanomermis</taxon>
    </lineage>
</organism>